<dbReference type="AlphaFoldDB" id="A0A2V3ICA2"/>
<organism evidence="1 2">
    <name type="scientific">Gracilariopsis chorda</name>
    <dbReference type="NCBI Taxonomy" id="448386"/>
    <lineage>
        <taxon>Eukaryota</taxon>
        <taxon>Rhodophyta</taxon>
        <taxon>Florideophyceae</taxon>
        <taxon>Rhodymeniophycidae</taxon>
        <taxon>Gracilariales</taxon>
        <taxon>Gracilariaceae</taxon>
        <taxon>Gracilariopsis</taxon>
    </lineage>
</organism>
<proteinExistence type="predicted"/>
<evidence type="ECO:0000313" key="2">
    <source>
        <dbReference type="Proteomes" id="UP000247409"/>
    </source>
</evidence>
<dbReference type="Proteomes" id="UP000247409">
    <property type="component" value="Unassembled WGS sequence"/>
</dbReference>
<comment type="caution">
    <text evidence="1">The sequence shown here is derived from an EMBL/GenBank/DDBJ whole genome shotgun (WGS) entry which is preliminary data.</text>
</comment>
<protein>
    <submittedName>
        <fullName evidence="1">Uncharacterized protein</fullName>
    </submittedName>
</protein>
<accession>A0A2V3ICA2</accession>
<evidence type="ECO:0000313" key="1">
    <source>
        <dbReference type="EMBL" id="PXF39724.1"/>
    </source>
</evidence>
<keyword evidence="2" id="KW-1185">Reference proteome</keyword>
<gene>
    <name evidence="1" type="ORF">BWQ96_10573</name>
</gene>
<reference evidence="1 2" key="1">
    <citation type="journal article" date="2018" name="Mol. Biol. Evol.">
        <title>Analysis of the draft genome of the red seaweed Gracilariopsis chorda provides insights into genome size evolution in Rhodophyta.</title>
        <authorList>
            <person name="Lee J."/>
            <person name="Yang E.C."/>
            <person name="Graf L."/>
            <person name="Yang J.H."/>
            <person name="Qiu H."/>
            <person name="Zel Zion U."/>
            <person name="Chan C.X."/>
            <person name="Stephens T.G."/>
            <person name="Weber A.P.M."/>
            <person name="Boo G.H."/>
            <person name="Boo S.M."/>
            <person name="Kim K.M."/>
            <person name="Shin Y."/>
            <person name="Jung M."/>
            <person name="Lee S.J."/>
            <person name="Yim H.S."/>
            <person name="Lee J.H."/>
            <person name="Bhattacharya D."/>
            <person name="Yoon H.S."/>
        </authorList>
    </citation>
    <scope>NUCLEOTIDE SEQUENCE [LARGE SCALE GENOMIC DNA]</scope>
    <source>
        <strain evidence="1 2">SKKU-2015</strain>
        <tissue evidence="1">Whole body</tissue>
    </source>
</reference>
<sequence>MTNGDSAVRIVSDLVLTMEREVSDATHSTDGAEPGVEIYHNTEEICIFDELTKLMNLAENMERADEEWYTNHFSAAMGRDPYLSDLSDKREFY</sequence>
<dbReference type="EMBL" id="NBIV01000480">
    <property type="protein sequence ID" value="PXF39724.1"/>
    <property type="molecule type" value="Genomic_DNA"/>
</dbReference>
<name>A0A2V3ICA2_9FLOR</name>